<name>A0ABQ5GCQ2_9ASTR</name>
<protein>
    <submittedName>
        <fullName evidence="1">Uncharacterized protein</fullName>
    </submittedName>
</protein>
<reference evidence="1" key="1">
    <citation type="journal article" date="2022" name="Int. J. Mol. Sci.">
        <title>Draft Genome of Tanacetum Coccineum: Genomic Comparison of Closely Related Tanacetum-Family Plants.</title>
        <authorList>
            <person name="Yamashiro T."/>
            <person name="Shiraishi A."/>
            <person name="Nakayama K."/>
            <person name="Satake H."/>
        </authorList>
    </citation>
    <scope>NUCLEOTIDE SEQUENCE</scope>
</reference>
<gene>
    <name evidence="1" type="ORF">Tco_1032675</name>
</gene>
<evidence type="ECO:0000313" key="2">
    <source>
        <dbReference type="Proteomes" id="UP001151760"/>
    </source>
</evidence>
<comment type="caution">
    <text evidence="1">The sequence shown here is derived from an EMBL/GenBank/DDBJ whole genome shotgun (WGS) entry which is preliminary data.</text>
</comment>
<evidence type="ECO:0000313" key="1">
    <source>
        <dbReference type="EMBL" id="GJT73389.1"/>
    </source>
</evidence>
<reference evidence="1" key="2">
    <citation type="submission" date="2022-01" db="EMBL/GenBank/DDBJ databases">
        <authorList>
            <person name="Yamashiro T."/>
            <person name="Shiraishi A."/>
            <person name="Satake H."/>
            <person name="Nakayama K."/>
        </authorList>
    </citation>
    <scope>NUCLEOTIDE SEQUENCE</scope>
</reference>
<dbReference type="Proteomes" id="UP001151760">
    <property type="component" value="Unassembled WGS sequence"/>
</dbReference>
<keyword evidence="2" id="KW-1185">Reference proteome</keyword>
<organism evidence="1 2">
    <name type="scientific">Tanacetum coccineum</name>
    <dbReference type="NCBI Taxonomy" id="301880"/>
    <lineage>
        <taxon>Eukaryota</taxon>
        <taxon>Viridiplantae</taxon>
        <taxon>Streptophyta</taxon>
        <taxon>Embryophyta</taxon>
        <taxon>Tracheophyta</taxon>
        <taxon>Spermatophyta</taxon>
        <taxon>Magnoliopsida</taxon>
        <taxon>eudicotyledons</taxon>
        <taxon>Gunneridae</taxon>
        <taxon>Pentapetalae</taxon>
        <taxon>asterids</taxon>
        <taxon>campanulids</taxon>
        <taxon>Asterales</taxon>
        <taxon>Asteraceae</taxon>
        <taxon>Asteroideae</taxon>
        <taxon>Anthemideae</taxon>
        <taxon>Anthemidinae</taxon>
        <taxon>Tanacetum</taxon>
    </lineage>
</organism>
<dbReference type="EMBL" id="BQNB010018348">
    <property type="protein sequence ID" value="GJT73389.1"/>
    <property type="molecule type" value="Genomic_DNA"/>
</dbReference>
<proteinExistence type="predicted"/>
<sequence>MLSLRNQFAQNVLITLANTSNFSSWSFVRMFQWRSRELDSAGCDHPESLPCNCKSASNFQQSSLHPVSSSQSACQCELDVKEARLYYKLCSSNVDENTASRLWLQLQQNTVVLRLSVSHSNLMQPRAALPTKYQLADMFTKALFEDRFQYLVRRIGMRCLTPAELEVLTNESA</sequence>
<accession>A0ABQ5GCQ2</accession>